<feature type="transmembrane region" description="Helical" evidence="12">
    <location>
        <begin position="192"/>
        <end position="213"/>
    </location>
</feature>
<proteinExistence type="inferred from homology"/>
<feature type="domain" description="Cation/H+ exchanger transmembrane" evidence="13">
    <location>
        <begin position="17"/>
        <end position="389"/>
    </location>
</feature>
<feature type="transmembrane region" description="Helical" evidence="12">
    <location>
        <begin position="53"/>
        <end position="74"/>
    </location>
</feature>
<evidence type="ECO:0000256" key="2">
    <source>
        <dbReference type="ARBA" id="ARBA00007367"/>
    </source>
</evidence>
<keyword evidence="15" id="KW-1185">Reference proteome</keyword>
<evidence type="ECO:0000259" key="13">
    <source>
        <dbReference type="Pfam" id="PF00999"/>
    </source>
</evidence>
<gene>
    <name evidence="14" type="ORF">H3N35_10545</name>
</gene>
<dbReference type="RefSeq" id="WP_274054273.1">
    <property type="nucleotide sequence ID" value="NZ_CP059693.1"/>
</dbReference>
<comment type="subcellular location">
    <subcellularLocation>
        <location evidence="1">Cell membrane</location>
        <topology evidence="1">Multi-pass membrane protein</topology>
    </subcellularLocation>
</comment>
<feature type="transmembrane region" description="Helical" evidence="12">
    <location>
        <begin position="278"/>
        <end position="299"/>
    </location>
</feature>
<feature type="transmembrane region" description="Helical" evidence="12">
    <location>
        <begin position="225"/>
        <end position="242"/>
    </location>
</feature>
<keyword evidence="9" id="KW-0406">Ion transport</keyword>
<evidence type="ECO:0000256" key="1">
    <source>
        <dbReference type="ARBA" id="ARBA00004651"/>
    </source>
</evidence>
<evidence type="ECO:0000256" key="7">
    <source>
        <dbReference type="ARBA" id="ARBA00022989"/>
    </source>
</evidence>
<protein>
    <submittedName>
        <fullName evidence="14">Cation:proton antiporter</fullName>
    </submittedName>
</protein>
<name>A0ABY7VJA7_9GAMM</name>
<reference evidence="14 15" key="1">
    <citation type="journal article" date="2022" name="Mar. Drugs">
        <title>Bioassay-Guided Fractionation Leads to the Detection of Cholic Acid Generated by the Rare Thalassomonas sp.</title>
        <authorList>
            <person name="Pheiffer F."/>
            <person name="Schneider Y.K."/>
            <person name="Hansen E.H."/>
            <person name="Andersen J.H."/>
            <person name="Isaksson J."/>
            <person name="Busche T."/>
            <person name="R C."/>
            <person name="Kalinowski J."/>
            <person name="Zyl L.V."/>
            <person name="Trindade M."/>
        </authorList>
    </citation>
    <scope>NUCLEOTIDE SEQUENCE [LARGE SCALE GENOMIC DNA]</scope>
    <source>
        <strain evidence="14 15">A5K-61T</strain>
    </source>
</reference>
<feature type="transmembrane region" description="Helical" evidence="12">
    <location>
        <begin position="376"/>
        <end position="396"/>
    </location>
</feature>
<dbReference type="Pfam" id="PF00999">
    <property type="entry name" value="Na_H_Exchanger"/>
    <property type="match status" value="1"/>
</dbReference>
<evidence type="ECO:0000313" key="15">
    <source>
        <dbReference type="Proteomes" id="UP001215231"/>
    </source>
</evidence>
<feature type="transmembrane region" description="Helical" evidence="12">
    <location>
        <begin position="94"/>
        <end position="113"/>
    </location>
</feature>
<keyword evidence="8" id="KW-0915">Sodium</keyword>
<dbReference type="InterPro" id="IPR006153">
    <property type="entry name" value="Cation/H_exchanger_TM"/>
</dbReference>
<organism evidence="14 15">
    <name type="scientific">Thalassomonas haliotis</name>
    <dbReference type="NCBI Taxonomy" id="485448"/>
    <lineage>
        <taxon>Bacteria</taxon>
        <taxon>Pseudomonadati</taxon>
        <taxon>Pseudomonadota</taxon>
        <taxon>Gammaproteobacteria</taxon>
        <taxon>Alteromonadales</taxon>
        <taxon>Colwelliaceae</taxon>
        <taxon>Thalassomonas</taxon>
    </lineage>
</organism>
<evidence type="ECO:0000256" key="3">
    <source>
        <dbReference type="ARBA" id="ARBA00022448"/>
    </source>
</evidence>
<dbReference type="PANTHER" id="PTHR10110:SF195">
    <property type="entry name" value="NA(+)_H(+) ANTIPORTER NHAS2"/>
    <property type="match status" value="1"/>
</dbReference>
<evidence type="ECO:0000256" key="8">
    <source>
        <dbReference type="ARBA" id="ARBA00023053"/>
    </source>
</evidence>
<evidence type="ECO:0000256" key="9">
    <source>
        <dbReference type="ARBA" id="ARBA00023065"/>
    </source>
</evidence>
<sequence>MASFSLLTILLTLAVCFLLAEVIADKIKINKPLSYLLVGFVISELLTRNDIDILLRADHFSVLTFQGILPLILFEMTLSMVKTSRVELAKCAGLSVYLFAVFVPVASVIVYFLMAQPFYFPPMAALLSIAVIAAVEPASSRLSFTRGKLSNPIRSQVEIETVISDALAAVLFSFVLIYVTSGLDTKELGGNLTLAFLKLILGGLLLGAVLGYLSTFVSKICRSSASYLLLSITLAYGSYFLAEAVLGASGVVAVLTAGLVFRLKLVKAPPFKSVKNSWHNIGYFADAWLFLLLGMTFTVEMFTERYLAMLILIFALIVGKTIAGLSGYWLFKPYRREVAAKPMLNSIVLGNYNGALAVALVLSLPVELSYWWTTQAMVFGVVLYSLVIQLPLFNFINRCYK</sequence>
<evidence type="ECO:0000256" key="6">
    <source>
        <dbReference type="ARBA" id="ARBA00022692"/>
    </source>
</evidence>
<dbReference type="PANTHER" id="PTHR10110">
    <property type="entry name" value="SODIUM/HYDROGEN EXCHANGER"/>
    <property type="match status" value="1"/>
</dbReference>
<feature type="transmembrane region" description="Helical" evidence="12">
    <location>
        <begin position="119"/>
        <end position="138"/>
    </location>
</feature>
<keyword evidence="6 12" id="KW-0812">Transmembrane</keyword>
<feature type="transmembrane region" description="Helical" evidence="12">
    <location>
        <begin position="159"/>
        <end position="180"/>
    </location>
</feature>
<evidence type="ECO:0000313" key="14">
    <source>
        <dbReference type="EMBL" id="WDE13829.1"/>
    </source>
</evidence>
<evidence type="ECO:0000256" key="10">
    <source>
        <dbReference type="ARBA" id="ARBA00023136"/>
    </source>
</evidence>
<evidence type="ECO:0000256" key="5">
    <source>
        <dbReference type="ARBA" id="ARBA00022475"/>
    </source>
</evidence>
<keyword evidence="4" id="KW-0050">Antiport</keyword>
<keyword evidence="5" id="KW-1003">Cell membrane</keyword>
<keyword evidence="7 12" id="KW-1133">Transmembrane helix</keyword>
<dbReference type="EMBL" id="CP059693">
    <property type="protein sequence ID" value="WDE13829.1"/>
    <property type="molecule type" value="Genomic_DNA"/>
</dbReference>
<evidence type="ECO:0000256" key="12">
    <source>
        <dbReference type="SAM" id="Phobius"/>
    </source>
</evidence>
<feature type="transmembrane region" description="Helical" evidence="12">
    <location>
        <begin position="305"/>
        <end position="331"/>
    </location>
</feature>
<comment type="similarity">
    <text evidence="2">Belongs to the monovalent cation:proton antiporter 1 (CPA1) transporter (TC 2.A.36) family.</text>
</comment>
<dbReference type="Proteomes" id="UP001215231">
    <property type="component" value="Chromosome"/>
</dbReference>
<dbReference type="InterPro" id="IPR018422">
    <property type="entry name" value="Cation/H_exchanger_CPA1"/>
</dbReference>
<keyword evidence="10 12" id="KW-0472">Membrane</keyword>
<evidence type="ECO:0000256" key="4">
    <source>
        <dbReference type="ARBA" id="ARBA00022449"/>
    </source>
</evidence>
<keyword evidence="11" id="KW-0739">Sodium transport</keyword>
<evidence type="ECO:0000256" key="11">
    <source>
        <dbReference type="ARBA" id="ARBA00023201"/>
    </source>
</evidence>
<accession>A0ABY7VJA7</accession>
<feature type="transmembrane region" description="Helical" evidence="12">
    <location>
        <begin position="343"/>
        <end position="364"/>
    </location>
</feature>
<feature type="transmembrane region" description="Helical" evidence="12">
    <location>
        <begin position="248"/>
        <end position="266"/>
    </location>
</feature>
<keyword evidence="3" id="KW-0813">Transport</keyword>